<accession>A0AAD6HE34</accession>
<feature type="region of interest" description="Disordered" evidence="1">
    <location>
        <begin position="23"/>
        <end position="79"/>
    </location>
</feature>
<dbReference type="EMBL" id="JAQJAN010000018">
    <property type="protein sequence ID" value="KAJ5709648.1"/>
    <property type="molecule type" value="Genomic_DNA"/>
</dbReference>
<evidence type="ECO:0000256" key="1">
    <source>
        <dbReference type="SAM" id="MobiDB-lite"/>
    </source>
</evidence>
<reference evidence="2" key="1">
    <citation type="journal article" date="2023" name="IMA Fungus">
        <title>Comparative genomic study of the Penicillium genus elucidates a diverse pangenome and 15 lateral gene transfer events.</title>
        <authorList>
            <person name="Petersen C."/>
            <person name="Sorensen T."/>
            <person name="Nielsen M.R."/>
            <person name="Sondergaard T.E."/>
            <person name="Sorensen J.L."/>
            <person name="Fitzpatrick D.A."/>
            <person name="Frisvad J.C."/>
            <person name="Nielsen K.L."/>
        </authorList>
    </citation>
    <scope>NUCLEOTIDE SEQUENCE</scope>
    <source>
        <strain evidence="2">IBT 17514</strain>
    </source>
</reference>
<evidence type="ECO:0000313" key="3">
    <source>
        <dbReference type="Proteomes" id="UP001215712"/>
    </source>
</evidence>
<protein>
    <recommendedName>
        <fullName evidence="4">Histone chaperone domain-containing protein</fullName>
    </recommendedName>
</protein>
<keyword evidence="3" id="KW-1185">Reference proteome</keyword>
<sequence length="79" mass="9090">MSENEVTQEPIIVDDEDELDFIDQGDVEPDSNERLARDENEAINESNIIEGDRTRHAKPMTSNQYNEGPDEDEIPERTE</sequence>
<name>A0AAD6HE34_9EURO</name>
<organism evidence="2 3">
    <name type="scientific">Penicillium malachiteum</name>
    <dbReference type="NCBI Taxonomy" id="1324776"/>
    <lineage>
        <taxon>Eukaryota</taxon>
        <taxon>Fungi</taxon>
        <taxon>Dikarya</taxon>
        <taxon>Ascomycota</taxon>
        <taxon>Pezizomycotina</taxon>
        <taxon>Eurotiomycetes</taxon>
        <taxon>Eurotiomycetidae</taxon>
        <taxon>Eurotiales</taxon>
        <taxon>Aspergillaceae</taxon>
        <taxon>Penicillium</taxon>
    </lineage>
</organism>
<gene>
    <name evidence="2" type="ORF">N7493_009939</name>
</gene>
<feature type="compositionally biased region" description="Basic and acidic residues" evidence="1">
    <location>
        <begin position="31"/>
        <end position="40"/>
    </location>
</feature>
<dbReference type="AlphaFoldDB" id="A0AAD6HE34"/>
<dbReference type="Proteomes" id="UP001215712">
    <property type="component" value="Unassembled WGS sequence"/>
</dbReference>
<evidence type="ECO:0008006" key="4">
    <source>
        <dbReference type="Google" id="ProtNLM"/>
    </source>
</evidence>
<proteinExistence type="predicted"/>
<feature type="compositionally biased region" description="Acidic residues" evidence="1">
    <location>
        <begin position="68"/>
        <end position="79"/>
    </location>
</feature>
<comment type="caution">
    <text evidence="2">The sequence shown here is derived from an EMBL/GenBank/DDBJ whole genome shotgun (WGS) entry which is preliminary data.</text>
</comment>
<reference evidence="2" key="2">
    <citation type="submission" date="2023-01" db="EMBL/GenBank/DDBJ databases">
        <authorList>
            <person name="Petersen C."/>
        </authorList>
    </citation>
    <scope>NUCLEOTIDE SEQUENCE</scope>
    <source>
        <strain evidence="2">IBT 17514</strain>
    </source>
</reference>
<evidence type="ECO:0000313" key="2">
    <source>
        <dbReference type="EMBL" id="KAJ5709648.1"/>
    </source>
</evidence>